<proteinExistence type="predicted"/>
<dbReference type="AlphaFoldDB" id="A0A8T9BQR1"/>
<comment type="caution">
    <text evidence="2">The sequence shown here is derived from an EMBL/GenBank/DDBJ whole genome shotgun (WGS) entry which is preliminary data.</text>
</comment>
<dbReference type="InterPro" id="IPR013216">
    <property type="entry name" value="Methyltransf_11"/>
</dbReference>
<feature type="non-terminal residue" evidence="2">
    <location>
        <position position="1"/>
    </location>
</feature>
<keyword evidence="3" id="KW-1185">Reference proteome</keyword>
<organism evidence="2 3">
    <name type="scientific">Lachnellula suecica</name>
    <dbReference type="NCBI Taxonomy" id="602035"/>
    <lineage>
        <taxon>Eukaryota</taxon>
        <taxon>Fungi</taxon>
        <taxon>Dikarya</taxon>
        <taxon>Ascomycota</taxon>
        <taxon>Pezizomycotina</taxon>
        <taxon>Leotiomycetes</taxon>
        <taxon>Helotiales</taxon>
        <taxon>Lachnaceae</taxon>
        <taxon>Lachnellula</taxon>
    </lineage>
</organism>
<dbReference type="InterPro" id="IPR029063">
    <property type="entry name" value="SAM-dependent_MTases_sf"/>
</dbReference>
<feature type="domain" description="Methyltransferase type 11" evidence="1">
    <location>
        <begin position="99"/>
        <end position="201"/>
    </location>
</feature>
<dbReference type="Pfam" id="PF08241">
    <property type="entry name" value="Methyltransf_11"/>
    <property type="match status" value="1"/>
</dbReference>
<keyword evidence="2" id="KW-0489">Methyltransferase</keyword>
<dbReference type="PANTHER" id="PTHR35897:SF2">
    <property type="entry name" value="METHYLTRANSFERASE DOMAIN-CONTAINING PROTEIN"/>
    <property type="match status" value="1"/>
</dbReference>
<dbReference type="SUPFAM" id="SSF53335">
    <property type="entry name" value="S-adenosyl-L-methionine-dependent methyltransferases"/>
    <property type="match status" value="1"/>
</dbReference>
<gene>
    <name evidence="2" type="primary">ausD_4</name>
    <name evidence="2" type="ORF">LSUE1_G010135</name>
</gene>
<evidence type="ECO:0000259" key="1">
    <source>
        <dbReference type="Pfam" id="PF08241"/>
    </source>
</evidence>
<evidence type="ECO:0000313" key="3">
    <source>
        <dbReference type="Proteomes" id="UP000469558"/>
    </source>
</evidence>
<reference evidence="2 3" key="1">
    <citation type="submission" date="2018-05" db="EMBL/GenBank/DDBJ databases">
        <title>Genome sequencing and assembly of the regulated plant pathogen Lachnellula willkommii and related sister species for the development of diagnostic species identification markers.</title>
        <authorList>
            <person name="Giroux E."/>
            <person name="Bilodeau G."/>
        </authorList>
    </citation>
    <scope>NUCLEOTIDE SEQUENCE [LARGE SCALE GENOMIC DNA]</scope>
    <source>
        <strain evidence="2 3">CBS 268.59</strain>
    </source>
</reference>
<dbReference type="PANTHER" id="PTHR35897">
    <property type="entry name" value="METHYLTRANSFERASE AUSD"/>
    <property type="match status" value="1"/>
</dbReference>
<evidence type="ECO:0000313" key="2">
    <source>
        <dbReference type="EMBL" id="TVY53939.1"/>
    </source>
</evidence>
<dbReference type="OrthoDB" id="2094832at2759"/>
<keyword evidence="2" id="KW-0808">Transferase</keyword>
<protein>
    <submittedName>
        <fullName evidence="2">Methyltransferase ausD</fullName>
    </submittedName>
</protein>
<dbReference type="InterPro" id="IPR051654">
    <property type="entry name" value="Meroterpenoid_MTases"/>
</dbReference>
<name>A0A8T9BQR1_9HELO</name>
<dbReference type="Proteomes" id="UP000469558">
    <property type="component" value="Unassembled WGS sequence"/>
</dbReference>
<dbReference type="GO" id="GO:0032259">
    <property type="term" value="P:methylation"/>
    <property type="evidence" value="ECO:0007669"/>
    <property type="project" value="UniProtKB-KW"/>
</dbReference>
<accession>A0A8T9BQR1</accession>
<sequence>MADLSNQTSKPQLGRSSKENRWYFKEIANHLPASRQLLEQYSRIAPQDVDSHVYKLSQAPYPCVGEFKFLTLHLPSHPLYPTILTHLSPTPSRPQPKLLDLGCCVGQELRGLAHAGIPSQNLYGSDLRAPYLSTSYALFKDRATFHGPLVPADIFSPTLFEQELAGWESTFDVVHAGLFLHLFSRPQQLHVCEKIVRLMNPAKGSLFVGEMVGCLGWWDPGAGERSG</sequence>
<dbReference type="EMBL" id="QGMK01003164">
    <property type="protein sequence ID" value="TVY53939.1"/>
    <property type="molecule type" value="Genomic_DNA"/>
</dbReference>
<dbReference type="Gene3D" id="3.40.50.150">
    <property type="entry name" value="Vaccinia Virus protein VP39"/>
    <property type="match status" value="1"/>
</dbReference>
<dbReference type="GO" id="GO:0008757">
    <property type="term" value="F:S-adenosylmethionine-dependent methyltransferase activity"/>
    <property type="evidence" value="ECO:0007669"/>
    <property type="project" value="InterPro"/>
</dbReference>